<accession>A0A1B6E900</accession>
<sequence length="167" mass="19433">MEGCEKICSHSPNQQEVTDTIENDMSTLNFKDNGVFYFESDHLALKGNSDYWKLMKSLSLLEAQRMKLLKDIDDMHLLKQKVKENPIAYKEKILNGDTSDIPSEILVEEVPKIDWSKYDLITVRERKHARSLDCSPPIIDEEKQRSVRIRGRAYDTTKPKTFNQVQN</sequence>
<proteinExistence type="predicted"/>
<organism evidence="1">
    <name type="scientific">Clastoptera arizonana</name>
    <name type="common">Arizona spittle bug</name>
    <dbReference type="NCBI Taxonomy" id="38151"/>
    <lineage>
        <taxon>Eukaryota</taxon>
        <taxon>Metazoa</taxon>
        <taxon>Ecdysozoa</taxon>
        <taxon>Arthropoda</taxon>
        <taxon>Hexapoda</taxon>
        <taxon>Insecta</taxon>
        <taxon>Pterygota</taxon>
        <taxon>Neoptera</taxon>
        <taxon>Paraneoptera</taxon>
        <taxon>Hemiptera</taxon>
        <taxon>Auchenorrhyncha</taxon>
        <taxon>Cercopoidea</taxon>
        <taxon>Clastopteridae</taxon>
        <taxon>Clastoptera</taxon>
    </lineage>
</organism>
<name>A0A1B6E900_9HEMI</name>
<evidence type="ECO:0000313" key="1">
    <source>
        <dbReference type="EMBL" id="JAS34396.1"/>
    </source>
</evidence>
<protein>
    <submittedName>
        <fullName evidence="1">Uncharacterized protein</fullName>
    </submittedName>
</protein>
<evidence type="ECO:0000313" key="2">
    <source>
        <dbReference type="EMBL" id="JAS35186.1"/>
    </source>
</evidence>
<dbReference type="EMBL" id="GEDC01002112">
    <property type="protein sequence ID" value="JAS35186.1"/>
    <property type="molecule type" value="Transcribed_RNA"/>
</dbReference>
<reference evidence="1" key="1">
    <citation type="submission" date="2015-12" db="EMBL/GenBank/DDBJ databases">
        <title>De novo transcriptome assembly of four potential Pierce s Disease insect vectors from Arizona vineyards.</title>
        <authorList>
            <person name="Tassone E.E."/>
        </authorList>
    </citation>
    <scope>NUCLEOTIDE SEQUENCE</scope>
</reference>
<dbReference type="AlphaFoldDB" id="A0A1B6E900"/>
<dbReference type="InterPro" id="IPR037830">
    <property type="entry name" value="ZZZ3"/>
</dbReference>
<dbReference type="PANTHER" id="PTHR22705">
    <property type="entry name" value="ZINC FINGER, ZZ DOMAIN CONTAINING 3"/>
    <property type="match status" value="1"/>
</dbReference>
<dbReference type="PANTHER" id="PTHR22705:SF0">
    <property type="entry name" value="ZZ-TYPE ZINC FINGER-CONTAINING PROTEIN 3"/>
    <property type="match status" value="1"/>
</dbReference>
<gene>
    <name evidence="1" type="ORF">g.19374</name>
    <name evidence="2" type="ORF">g.19379</name>
</gene>
<dbReference type="EMBL" id="GEDC01002902">
    <property type="protein sequence ID" value="JAS34396.1"/>
    <property type="molecule type" value="Transcribed_RNA"/>
</dbReference>